<accession>A4J7E6</accession>
<dbReference type="Gene3D" id="2.40.50.140">
    <property type="entry name" value="Nucleic acid-binding proteins"/>
    <property type="match status" value="1"/>
</dbReference>
<comment type="subcellular location">
    <subcellularLocation>
        <location evidence="1">Membrane</location>
        <topology evidence="1">Multi-pass membrane protein</topology>
    </subcellularLocation>
</comment>
<keyword evidence="3 5" id="KW-1133">Transmembrane helix</keyword>
<dbReference type="eggNOG" id="COG1030">
    <property type="taxonomic scope" value="Bacteria"/>
</dbReference>
<feature type="transmembrane region" description="Helical" evidence="5">
    <location>
        <begin position="63"/>
        <end position="82"/>
    </location>
</feature>
<dbReference type="Proteomes" id="UP000001556">
    <property type="component" value="Chromosome"/>
</dbReference>
<dbReference type="GO" id="GO:0005886">
    <property type="term" value="C:plasma membrane"/>
    <property type="evidence" value="ECO:0007669"/>
    <property type="project" value="TreeGrafter"/>
</dbReference>
<dbReference type="AlphaFoldDB" id="A4J7E6"/>
<dbReference type="HOGENOM" id="CLU_087257_2_1_9"/>
<feature type="transmembrane region" description="Helical" evidence="5">
    <location>
        <begin position="37"/>
        <end position="57"/>
    </location>
</feature>
<evidence type="ECO:0000256" key="1">
    <source>
        <dbReference type="ARBA" id="ARBA00004141"/>
    </source>
</evidence>
<dbReference type="InterPro" id="IPR052165">
    <property type="entry name" value="Membrane_assoc_protease"/>
</dbReference>
<proteinExistence type="predicted"/>
<dbReference type="InterPro" id="IPR056739">
    <property type="entry name" value="NfeD_membrane"/>
</dbReference>
<reference evidence="8 9" key="1">
    <citation type="submission" date="2007-03" db="EMBL/GenBank/DDBJ databases">
        <title>Complete sequence of Desulfotomaculum reducens MI-1.</title>
        <authorList>
            <consortium name="US DOE Joint Genome Institute"/>
            <person name="Copeland A."/>
            <person name="Lucas S."/>
            <person name="Lapidus A."/>
            <person name="Barry K."/>
            <person name="Detter J.C."/>
            <person name="Glavina del Rio T."/>
            <person name="Hammon N."/>
            <person name="Israni S."/>
            <person name="Dalin E."/>
            <person name="Tice H."/>
            <person name="Pitluck S."/>
            <person name="Sims D."/>
            <person name="Brettin T."/>
            <person name="Bruce D."/>
            <person name="Han C."/>
            <person name="Tapia R."/>
            <person name="Schmutz J."/>
            <person name="Larimer F."/>
            <person name="Land M."/>
            <person name="Hauser L."/>
            <person name="Kyrpides N."/>
            <person name="Kim E."/>
            <person name="Tebo B.M."/>
            <person name="Richardson P."/>
        </authorList>
    </citation>
    <scope>NUCLEOTIDE SEQUENCE [LARGE SCALE GENOMIC DNA]</scope>
    <source>
        <strain evidence="8 9">MI-1</strain>
    </source>
</reference>
<dbReference type="RefSeq" id="WP_011878797.1">
    <property type="nucleotide sequence ID" value="NC_009253.1"/>
</dbReference>
<feature type="domain" description="NfeD integral membrane" evidence="7">
    <location>
        <begin position="3"/>
        <end position="81"/>
    </location>
</feature>
<dbReference type="InterPro" id="IPR002810">
    <property type="entry name" value="NfeD-like_C"/>
</dbReference>
<dbReference type="Pfam" id="PF01957">
    <property type="entry name" value="NfeD"/>
    <property type="match status" value="1"/>
</dbReference>
<gene>
    <name evidence="8" type="ordered locus">Dred_2489</name>
</gene>
<dbReference type="Pfam" id="PF24961">
    <property type="entry name" value="NfeD_membrane"/>
    <property type="match status" value="1"/>
</dbReference>
<keyword evidence="4 5" id="KW-0472">Membrane</keyword>
<dbReference type="PANTHER" id="PTHR33507:SF3">
    <property type="entry name" value="INNER MEMBRANE PROTEIN YBBJ"/>
    <property type="match status" value="1"/>
</dbReference>
<dbReference type="SUPFAM" id="SSF141322">
    <property type="entry name" value="NfeD domain-like"/>
    <property type="match status" value="1"/>
</dbReference>
<keyword evidence="2 5" id="KW-0812">Transmembrane</keyword>
<evidence type="ECO:0000313" key="9">
    <source>
        <dbReference type="Proteomes" id="UP000001556"/>
    </source>
</evidence>
<evidence type="ECO:0000259" key="7">
    <source>
        <dbReference type="Pfam" id="PF24961"/>
    </source>
</evidence>
<protein>
    <submittedName>
        <fullName evidence="8">Uncharacterized protein</fullName>
    </submittedName>
</protein>
<name>A4J7E6_DESRM</name>
<evidence type="ECO:0000256" key="2">
    <source>
        <dbReference type="ARBA" id="ARBA00022692"/>
    </source>
</evidence>
<dbReference type="KEGG" id="drm:Dred_2489"/>
<feature type="domain" description="NfeD-like C-terminal" evidence="6">
    <location>
        <begin position="110"/>
        <end position="164"/>
    </location>
</feature>
<sequence length="171" mass="18472">MLFYLAQMSGWLATLAFVLGVLALVIELFFVPGFGVAGVVGVILLGWGVLLISVDIFHATQALTLALLVTLLVLVGGVWLATKFNFWRRVTLSNRQNKEEGYLAPDRQMEKLLGLEGVAATPLRPAGSALIEGMKVDVVTEGEFVAPGTHVLVIKVEGTRVVVKTVDRKDI</sequence>
<dbReference type="EMBL" id="CP000612">
    <property type="protein sequence ID" value="ABO50999.1"/>
    <property type="molecule type" value="Genomic_DNA"/>
</dbReference>
<evidence type="ECO:0000256" key="4">
    <source>
        <dbReference type="ARBA" id="ARBA00023136"/>
    </source>
</evidence>
<feature type="transmembrane region" description="Helical" evidence="5">
    <location>
        <begin position="12"/>
        <end position="30"/>
    </location>
</feature>
<evidence type="ECO:0000259" key="6">
    <source>
        <dbReference type="Pfam" id="PF01957"/>
    </source>
</evidence>
<evidence type="ECO:0000313" key="8">
    <source>
        <dbReference type="EMBL" id="ABO50999.1"/>
    </source>
</evidence>
<dbReference type="InterPro" id="IPR012340">
    <property type="entry name" value="NA-bd_OB-fold"/>
</dbReference>
<dbReference type="PANTHER" id="PTHR33507">
    <property type="entry name" value="INNER MEMBRANE PROTEIN YBBJ"/>
    <property type="match status" value="1"/>
</dbReference>
<keyword evidence="9" id="KW-1185">Reference proteome</keyword>
<evidence type="ECO:0000256" key="3">
    <source>
        <dbReference type="ARBA" id="ARBA00022989"/>
    </source>
</evidence>
<evidence type="ECO:0000256" key="5">
    <source>
        <dbReference type="SAM" id="Phobius"/>
    </source>
</evidence>
<dbReference type="STRING" id="349161.Dred_2489"/>
<organism evidence="8 9">
    <name type="scientific">Desulforamulus reducens (strain ATCC BAA-1160 / DSM 100696 / MI-1)</name>
    <name type="common">Desulfotomaculum reducens</name>
    <dbReference type="NCBI Taxonomy" id="349161"/>
    <lineage>
        <taxon>Bacteria</taxon>
        <taxon>Bacillati</taxon>
        <taxon>Bacillota</taxon>
        <taxon>Clostridia</taxon>
        <taxon>Eubacteriales</taxon>
        <taxon>Peptococcaceae</taxon>
        <taxon>Desulforamulus</taxon>
    </lineage>
</organism>